<dbReference type="EMBL" id="CM008052">
    <property type="protein sequence ID" value="PVH35709.1"/>
    <property type="molecule type" value="Genomic_DNA"/>
</dbReference>
<evidence type="ECO:0000313" key="2">
    <source>
        <dbReference type="EMBL" id="PVH35709.1"/>
    </source>
</evidence>
<organism evidence="2">
    <name type="scientific">Panicum hallii</name>
    <dbReference type="NCBI Taxonomy" id="206008"/>
    <lineage>
        <taxon>Eukaryota</taxon>
        <taxon>Viridiplantae</taxon>
        <taxon>Streptophyta</taxon>
        <taxon>Embryophyta</taxon>
        <taxon>Tracheophyta</taxon>
        <taxon>Spermatophyta</taxon>
        <taxon>Magnoliopsida</taxon>
        <taxon>Liliopsida</taxon>
        <taxon>Poales</taxon>
        <taxon>Poaceae</taxon>
        <taxon>PACMAD clade</taxon>
        <taxon>Panicoideae</taxon>
        <taxon>Panicodae</taxon>
        <taxon>Paniceae</taxon>
        <taxon>Panicinae</taxon>
        <taxon>Panicum</taxon>
        <taxon>Panicum sect. Panicum</taxon>
    </lineage>
</organism>
<evidence type="ECO:0000256" key="1">
    <source>
        <dbReference type="SAM" id="MobiDB-lite"/>
    </source>
</evidence>
<dbReference type="Gramene" id="PVH35709">
    <property type="protein sequence ID" value="PVH35709"/>
    <property type="gene ID" value="PAHAL_7G251100"/>
</dbReference>
<protein>
    <submittedName>
        <fullName evidence="2">Uncharacterized protein</fullName>
    </submittedName>
</protein>
<reference evidence="2" key="1">
    <citation type="submission" date="2018-04" db="EMBL/GenBank/DDBJ databases">
        <title>WGS assembly of Panicum hallii.</title>
        <authorList>
            <person name="Lovell J."/>
            <person name="Jenkins J."/>
            <person name="Lowry D."/>
            <person name="Mamidi S."/>
            <person name="Sreedasyam A."/>
            <person name="Weng X."/>
            <person name="Barry K."/>
            <person name="Bonette J."/>
            <person name="Campitelli B."/>
            <person name="Daum C."/>
            <person name="Gordon S."/>
            <person name="Gould B."/>
            <person name="Lipzen A."/>
            <person name="Macqueen A."/>
            <person name="Palacio-Mejia J."/>
            <person name="Plott C."/>
            <person name="Shakirov E."/>
            <person name="Shu S."/>
            <person name="Yoshinaga Y."/>
            <person name="Zane M."/>
            <person name="Rokhsar D."/>
            <person name="Grimwood J."/>
            <person name="Schmutz J."/>
            <person name="Juenger T."/>
        </authorList>
    </citation>
    <scope>NUCLEOTIDE SEQUENCE [LARGE SCALE GENOMIC DNA]</scope>
    <source>
        <strain evidence="2">FIL2</strain>
    </source>
</reference>
<gene>
    <name evidence="2" type="ORF">PAHAL_7G251100</name>
</gene>
<dbReference type="Proteomes" id="UP000243499">
    <property type="component" value="Chromosome 7"/>
</dbReference>
<accession>A0A2T8IDE7</accession>
<name>A0A2T8IDE7_9POAL</name>
<sequence length="145" mass="15172">MTICGGKPAKFLPAAPPTREAGAQTAAPQDGAGTVKRRAGLTAIRRFVVPTAATTTACRPSAAAVRMETETTTKTWFLAARPARRSVAPASARKVLDALPAWGQIFSGNTYLRAGCTYHGWTGVLKKRPGHLISSPASAFVPTVP</sequence>
<feature type="region of interest" description="Disordered" evidence="1">
    <location>
        <begin position="1"/>
        <end position="34"/>
    </location>
</feature>
<dbReference type="AlphaFoldDB" id="A0A2T8IDE7"/>
<proteinExistence type="predicted"/>